<dbReference type="EC" id="2.3.1.39" evidence="1 6"/>
<evidence type="ECO:0000256" key="6">
    <source>
        <dbReference type="PIRNR" id="PIRNR000446"/>
    </source>
</evidence>
<comment type="catalytic activity">
    <reaction evidence="5 6">
        <text>holo-[ACP] + malonyl-CoA = malonyl-[ACP] + CoA</text>
        <dbReference type="Rhea" id="RHEA:41792"/>
        <dbReference type="Rhea" id="RHEA-COMP:9623"/>
        <dbReference type="Rhea" id="RHEA-COMP:9685"/>
        <dbReference type="ChEBI" id="CHEBI:57287"/>
        <dbReference type="ChEBI" id="CHEBI:57384"/>
        <dbReference type="ChEBI" id="CHEBI:64479"/>
        <dbReference type="ChEBI" id="CHEBI:78449"/>
        <dbReference type="EC" id="2.3.1.39"/>
    </reaction>
</comment>
<dbReference type="SUPFAM" id="SSF55048">
    <property type="entry name" value="Probable ACP-binding domain of malonyl-CoA ACP transacylase"/>
    <property type="match status" value="1"/>
</dbReference>
<evidence type="ECO:0000256" key="5">
    <source>
        <dbReference type="ARBA" id="ARBA00048462"/>
    </source>
</evidence>
<feature type="active site" evidence="7">
    <location>
        <position position="199"/>
    </location>
</feature>
<keyword evidence="9" id="KW-0614">Plasmid</keyword>
<evidence type="ECO:0000259" key="8">
    <source>
        <dbReference type="SMART" id="SM00827"/>
    </source>
</evidence>
<dbReference type="InterPro" id="IPR016036">
    <property type="entry name" value="Malonyl_transacylase_ACP-bd"/>
</dbReference>
<dbReference type="PANTHER" id="PTHR42681:SF1">
    <property type="entry name" value="MALONYL-COA-ACYL CARRIER PROTEIN TRANSACYLASE, MITOCHONDRIAL"/>
    <property type="match status" value="1"/>
</dbReference>
<keyword evidence="4 6" id="KW-0012">Acyltransferase</keyword>
<dbReference type="InterPro" id="IPR001227">
    <property type="entry name" value="Ac_transferase_dom_sf"/>
</dbReference>
<reference evidence="9 10" key="1">
    <citation type="submission" date="2017-02" db="EMBL/GenBank/DDBJ databases">
        <title>Blood Disease Bacterium A2-HR MARDI.</title>
        <authorList>
            <person name="Badrun R."/>
            <person name="Abu Bakar N."/>
            <person name="Laboh R."/>
        </authorList>
    </citation>
    <scope>NUCLEOTIDE SEQUENCE [LARGE SCALE GENOMIC DNA]</scope>
    <source>
        <strain evidence="9 10">A2-HR MARDI</strain>
        <plasmid evidence="10">Plasmid</plasmid>
    </source>
</reference>
<feature type="active site" evidence="7">
    <location>
        <position position="90"/>
    </location>
</feature>
<dbReference type="InterPro" id="IPR050858">
    <property type="entry name" value="Mal-CoA-ACP_Trans/PKS_FabD"/>
</dbReference>
<sequence>MTFAFVFPGQGSQSVGMLNAFADHPAVAATLAEASDALGQDIGRLIAEGPADELNLTANTQPVMLTAAVAVYRAWQAAGGPAPTVVAGHSLGEYSALVAAGAIAFKDAVPLVRFRAKAMQEAVPVGEGGMAAILGLSDDDVRAACAEASIAGVVEAVNFNAPAQVVIAGAKAAVEKACEVAKAKGAKRALPLPVSAPFHSSLLKPASDRLREHLANVTVSAPSIPVINNVDVVVVNDPAAIKDALVRQAASPVRWVETVQKMKADGITRVVECGPGKVLAGLTKRIDGDIVGDAIFDPASLEAVLAQLK</sequence>
<protein>
    <recommendedName>
        <fullName evidence="2 6">Malonyl CoA-acyl carrier protein transacylase</fullName>
        <ecNumber evidence="1 6">2.3.1.39</ecNumber>
    </recommendedName>
</protein>
<accession>A0A1U9VNC5</accession>
<dbReference type="GO" id="GO:0005829">
    <property type="term" value="C:cytosol"/>
    <property type="evidence" value="ECO:0007669"/>
    <property type="project" value="TreeGrafter"/>
</dbReference>
<keyword evidence="3 6" id="KW-0808">Transferase</keyword>
<dbReference type="GO" id="GO:0004314">
    <property type="term" value="F:[acyl-carrier-protein] S-malonyltransferase activity"/>
    <property type="evidence" value="ECO:0007669"/>
    <property type="project" value="UniProtKB-EC"/>
</dbReference>
<dbReference type="GO" id="GO:0006633">
    <property type="term" value="P:fatty acid biosynthetic process"/>
    <property type="evidence" value="ECO:0007669"/>
    <property type="project" value="TreeGrafter"/>
</dbReference>
<dbReference type="Gene3D" id="3.30.70.250">
    <property type="entry name" value="Malonyl-CoA ACP transacylase, ACP-binding"/>
    <property type="match status" value="1"/>
</dbReference>
<dbReference type="InterPro" id="IPR024925">
    <property type="entry name" value="Malonyl_CoA-ACP_transAc"/>
</dbReference>
<evidence type="ECO:0000313" key="10">
    <source>
        <dbReference type="Proteomes" id="UP000189628"/>
    </source>
</evidence>
<dbReference type="Proteomes" id="UP000189628">
    <property type="component" value="Plasmid unnamed"/>
</dbReference>
<dbReference type="InterPro" id="IPR014043">
    <property type="entry name" value="Acyl_transferase_dom"/>
</dbReference>
<evidence type="ECO:0000256" key="2">
    <source>
        <dbReference type="ARBA" id="ARBA00018953"/>
    </source>
</evidence>
<evidence type="ECO:0000256" key="3">
    <source>
        <dbReference type="ARBA" id="ARBA00022679"/>
    </source>
</evidence>
<dbReference type="FunFam" id="3.30.70.250:FF:000001">
    <property type="entry name" value="Malonyl CoA-acyl carrier protein transacylase"/>
    <property type="match status" value="1"/>
</dbReference>
<name>A0A1U9VNC5_9RALS</name>
<dbReference type="PIRSF" id="PIRSF000446">
    <property type="entry name" value="Mct"/>
    <property type="match status" value="1"/>
</dbReference>
<gene>
    <name evidence="9" type="ORF">B0B51_20055</name>
</gene>
<organism evidence="9 10">
    <name type="scientific">blood disease bacterium A2-HR MARDI</name>
    <dbReference type="NCBI Taxonomy" id="1944648"/>
    <lineage>
        <taxon>Bacteria</taxon>
        <taxon>Pseudomonadati</taxon>
        <taxon>Pseudomonadota</taxon>
        <taxon>Betaproteobacteria</taxon>
        <taxon>Burkholderiales</taxon>
        <taxon>Burkholderiaceae</taxon>
        <taxon>Ralstonia</taxon>
        <taxon>Ralstonia solanacearum species complex</taxon>
    </lineage>
</organism>
<evidence type="ECO:0000256" key="4">
    <source>
        <dbReference type="ARBA" id="ARBA00023315"/>
    </source>
</evidence>
<comment type="similarity">
    <text evidence="6">Belongs to the fabD family.</text>
</comment>
<dbReference type="InterPro" id="IPR016035">
    <property type="entry name" value="Acyl_Trfase/lysoPLipase"/>
</dbReference>
<evidence type="ECO:0000256" key="7">
    <source>
        <dbReference type="PIRSR" id="PIRSR000446-1"/>
    </source>
</evidence>
<dbReference type="AlphaFoldDB" id="A0A1U9VNC5"/>
<dbReference type="PANTHER" id="PTHR42681">
    <property type="entry name" value="MALONYL-COA-ACYL CARRIER PROTEIN TRANSACYLASE, MITOCHONDRIAL"/>
    <property type="match status" value="1"/>
</dbReference>
<dbReference type="NCBIfam" id="TIGR00128">
    <property type="entry name" value="fabD"/>
    <property type="match status" value="1"/>
</dbReference>
<dbReference type="Gene3D" id="3.40.366.10">
    <property type="entry name" value="Malonyl-Coenzyme A Acyl Carrier Protein, domain 2"/>
    <property type="match status" value="1"/>
</dbReference>
<dbReference type="SUPFAM" id="SSF52151">
    <property type="entry name" value="FabD/lysophospholipase-like"/>
    <property type="match status" value="1"/>
</dbReference>
<geneLocation type="plasmid" evidence="9">
    <name>unnamed</name>
</geneLocation>
<evidence type="ECO:0000256" key="1">
    <source>
        <dbReference type="ARBA" id="ARBA00013258"/>
    </source>
</evidence>
<dbReference type="SMART" id="SM00827">
    <property type="entry name" value="PKS_AT"/>
    <property type="match status" value="1"/>
</dbReference>
<dbReference type="InterPro" id="IPR004410">
    <property type="entry name" value="Malonyl_CoA-ACP_transAc_FabD"/>
</dbReference>
<evidence type="ECO:0000313" key="9">
    <source>
        <dbReference type="EMBL" id="AQW32170.1"/>
    </source>
</evidence>
<dbReference type="EMBL" id="CP019912">
    <property type="protein sequence ID" value="AQW32170.1"/>
    <property type="molecule type" value="Genomic_DNA"/>
</dbReference>
<dbReference type="RefSeq" id="WP_013213000.1">
    <property type="nucleotide sequence ID" value="NZ_CP019912.1"/>
</dbReference>
<proteinExistence type="inferred from homology"/>
<feature type="domain" description="Malonyl-CoA:ACP transacylase (MAT)" evidence="8">
    <location>
        <begin position="6"/>
        <end position="309"/>
    </location>
</feature>
<dbReference type="Pfam" id="PF00698">
    <property type="entry name" value="Acyl_transf_1"/>
    <property type="match status" value="1"/>
</dbReference>